<dbReference type="Pfam" id="PF00268">
    <property type="entry name" value="Ribonuc_red_sm"/>
    <property type="match status" value="1"/>
</dbReference>
<sequence length="324" mass="37832">MISKGVKSIFPIKNQEIWDRYKQHIQAFWTPEEVSLQDDLRDLQKLNEGEKHFIKNVLAYFANSEAMINENLASRFYKEILMPEARCFISMQMLNESIHAEMYGLQIEAYVKDPKEKDMLFDAIKNVPCINHKAQWVSKWLNGNQNLLVRLIGFGLVEGLFFAGSFCAIYYFRKRGLLPGLALSNDWIARDEGMHFSFSALMYKILRDKYNKNSLTDTDIVDISLIPNDVDQSEFEEIVREAVSFEKEFVKDALPVDLIGMNAELMCQYIEAVADRIADLFEFDRVFNTENPFDFMRALDVQNVTNFFEKRVSEYQRPRDRAIA</sequence>
<reference evidence="3" key="1">
    <citation type="submission" date="2018-05" db="EMBL/GenBank/DDBJ databases">
        <authorList>
            <person name="Lanie J.A."/>
            <person name="Ng W.-L."/>
            <person name="Kazmierczak K.M."/>
            <person name="Andrzejewski T.M."/>
            <person name="Davidsen T.M."/>
            <person name="Wayne K.J."/>
            <person name="Tettelin H."/>
            <person name="Glass J.I."/>
            <person name="Rusch D."/>
            <person name="Podicherti R."/>
            <person name="Tsui H.-C.T."/>
            <person name="Winkler M.E."/>
        </authorList>
    </citation>
    <scope>NUCLEOTIDE SEQUENCE</scope>
</reference>
<dbReference type="InterPro" id="IPR033909">
    <property type="entry name" value="RNR_small"/>
</dbReference>
<dbReference type="InterPro" id="IPR000358">
    <property type="entry name" value="RNR_small_fam"/>
</dbReference>
<keyword evidence="2" id="KW-1133">Transmembrane helix</keyword>
<dbReference type="GO" id="GO:0016491">
    <property type="term" value="F:oxidoreductase activity"/>
    <property type="evidence" value="ECO:0007669"/>
    <property type="project" value="InterPro"/>
</dbReference>
<dbReference type="Gene3D" id="1.10.620.20">
    <property type="entry name" value="Ribonucleotide Reductase, subunit A"/>
    <property type="match status" value="1"/>
</dbReference>
<dbReference type="InterPro" id="IPR009078">
    <property type="entry name" value="Ferritin-like_SF"/>
</dbReference>
<dbReference type="AlphaFoldDB" id="A0A382ERY1"/>
<protein>
    <submittedName>
        <fullName evidence="3">Uncharacterized protein</fullName>
    </submittedName>
</protein>
<evidence type="ECO:0000256" key="1">
    <source>
        <dbReference type="ARBA" id="ARBA00009303"/>
    </source>
</evidence>
<dbReference type="GO" id="GO:0009263">
    <property type="term" value="P:deoxyribonucleotide biosynthetic process"/>
    <property type="evidence" value="ECO:0007669"/>
    <property type="project" value="InterPro"/>
</dbReference>
<feature type="transmembrane region" description="Helical" evidence="2">
    <location>
        <begin position="147"/>
        <end position="172"/>
    </location>
</feature>
<accession>A0A382ERY1</accession>
<gene>
    <name evidence="3" type="ORF">METZ01_LOCUS205956</name>
</gene>
<feature type="non-terminal residue" evidence="3">
    <location>
        <position position="324"/>
    </location>
</feature>
<dbReference type="CDD" id="cd01049">
    <property type="entry name" value="RNRR2"/>
    <property type="match status" value="1"/>
</dbReference>
<name>A0A382ERY1_9ZZZZ</name>
<dbReference type="EMBL" id="UINC01045848">
    <property type="protein sequence ID" value="SVB53102.1"/>
    <property type="molecule type" value="Genomic_DNA"/>
</dbReference>
<evidence type="ECO:0000313" key="3">
    <source>
        <dbReference type="EMBL" id="SVB53102.1"/>
    </source>
</evidence>
<evidence type="ECO:0000256" key="2">
    <source>
        <dbReference type="SAM" id="Phobius"/>
    </source>
</evidence>
<organism evidence="3">
    <name type="scientific">marine metagenome</name>
    <dbReference type="NCBI Taxonomy" id="408172"/>
    <lineage>
        <taxon>unclassified sequences</taxon>
        <taxon>metagenomes</taxon>
        <taxon>ecological metagenomes</taxon>
    </lineage>
</organism>
<dbReference type="PANTHER" id="PTHR23409:SF18">
    <property type="entry name" value="RIBONUCLEOSIDE-DIPHOSPHATE REDUCTASE SUBUNIT M2"/>
    <property type="match status" value="1"/>
</dbReference>
<comment type="similarity">
    <text evidence="1">Belongs to the ribonucleoside diphosphate reductase small chain family.</text>
</comment>
<proteinExistence type="inferred from homology"/>
<dbReference type="PANTHER" id="PTHR23409">
    <property type="entry name" value="RIBONUCLEOSIDE-DIPHOSPHATE REDUCTASE SMALL CHAIN"/>
    <property type="match status" value="1"/>
</dbReference>
<keyword evidence="2" id="KW-0812">Transmembrane</keyword>
<dbReference type="InterPro" id="IPR012348">
    <property type="entry name" value="RNR-like"/>
</dbReference>
<keyword evidence="2" id="KW-0472">Membrane</keyword>
<dbReference type="SUPFAM" id="SSF47240">
    <property type="entry name" value="Ferritin-like"/>
    <property type="match status" value="1"/>
</dbReference>